<dbReference type="InterPro" id="IPR046905">
    <property type="entry name" value="ABC-3C_MC1"/>
</dbReference>
<sequence length="182" mass="21264">MNLTSASSDRIRKLQESFPDFAFDLFTAGNSEFVSCIACWVENSELLEQKWNAIQNMIALHYRSERKIARWNVYIAFFCRDHVSRPLKLLIENDKFTARKLVFDSGTENKSWKKKEVALERLNYEIFEVNLAVGQSYGMKVEYTPSSLVTYLRNYSSATTEDKLEMIETLLMEYGIHENKKS</sequence>
<organism evidence="1 2">
    <name type="scientific">Enterobacter soli</name>
    <dbReference type="NCBI Taxonomy" id="885040"/>
    <lineage>
        <taxon>Bacteria</taxon>
        <taxon>Pseudomonadati</taxon>
        <taxon>Pseudomonadota</taxon>
        <taxon>Gammaproteobacteria</taxon>
        <taxon>Enterobacterales</taxon>
        <taxon>Enterobacteriaceae</taxon>
        <taxon>Enterobacter</taxon>
    </lineage>
</organism>
<evidence type="ECO:0000313" key="1">
    <source>
        <dbReference type="EMBL" id="MDQ2254712.1"/>
    </source>
</evidence>
<dbReference type="EMBL" id="JAVDKS010000001">
    <property type="protein sequence ID" value="MDQ2254712.1"/>
    <property type="molecule type" value="Genomic_DNA"/>
</dbReference>
<dbReference type="Pfam" id="PF20289">
    <property type="entry name" value="MComp1"/>
    <property type="match status" value="1"/>
</dbReference>
<dbReference type="RefSeq" id="WP_306683933.1">
    <property type="nucleotide sequence ID" value="NZ_JAVDKR010000007.1"/>
</dbReference>
<dbReference type="AlphaFoldDB" id="A0AAW8H4K2"/>
<comment type="caution">
    <text evidence="1">The sequence shown here is derived from an EMBL/GenBank/DDBJ whole genome shotgun (WGS) entry which is preliminary data.</text>
</comment>
<proteinExistence type="predicted"/>
<reference evidence="1 2" key="1">
    <citation type="submission" date="2023-08" db="EMBL/GenBank/DDBJ databases">
        <authorList>
            <person name="Dale J."/>
        </authorList>
    </citation>
    <scope>NUCLEOTIDE SEQUENCE [LARGE SCALE GENOMIC DNA]</scope>
    <source>
        <strain evidence="1 2">2023EL-00788</strain>
    </source>
</reference>
<accession>A0AAW8H4K2</accession>
<dbReference type="Proteomes" id="UP001225042">
    <property type="component" value="Unassembled WGS sequence"/>
</dbReference>
<evidence type="ECO:0000313" key="2">
    <source>
        <dbReference type="Proteomes" id="UP001225042"/>
    </source>
</evidence>
<name>A0AAW8H4K2_9ENTR</name>
<protein>
    <submittedName>
        <fullName evidence="1">Uncharacterized protein</fullName>
    </submittedName>
</protein>
<keyword evidence="2" id="KW-1185">Reference proteome</keyword>
<gene>
    <name evidence="1" type="ORF">RBJ67_00950</name>
</gene>